<evidence type="ECO:0000313" key="7">
    <source>
        <dbReference type="EMBL" id="KAB1270272.1"/>
    </source>
</evidence>
<comment type="caution">
    <text evidence="7">The sequence shown here is derived from an EMBL/GenBank/DDBJ whole genome shotgun (WGS) entry which is preliminary data.</text>
</comment>
<dbReference type="PANTHER" id="PTHR13856:SF32">
    <property type="entry name" value="TARGET OF MYB1 MEMBRANE TRAFFICKING PROTEIN"/>
    <property type="match status" value="1"/>
</dbReference>
<dbReference type="PROSITE" id="PS50909">
    <property type="entry name" value="GAT"/>
    <property type="match status" value="1"/>
</dbReference>
<dbReference type="PANTHER" id="PTHR13856">
    <property type="entry name" value="VHS DOMAIN CONTAINING PROTEIN FAMILY"/>
    <property type="match status" value="1"/>
</dbReference>
<dbReference type="GO" id="GO:0016020">
    <property type="term" value="C:membrane"/>
    <property type="evidence" value="ECO:0007669"/>
    <property type="project" value="TreeGrafter"/>
</dbReference>
<dbReference type="SUPFAM" id="SSF89009">
    <property type="entry name" value="GAT-like domain"/>
    <property type="match status" value="1"/>
</dbReference>
<feature type="compositionally biased region" description="Pro residues" evidence="4">
    <location>
        <begin position="623"/>
        <end position="632"/>
    </location>
</feature>
<evidence type="ECO:0000256" key="4">
    <source>
        <dbReference type="SAM" id="MobiDB-lite"/>
    </source>
</evidence>
<dbReference type="EMBL" id="JWIN03000012">
    <property type="protein sequence ID" value="KAB1270272.1"/>
    <property type="molecule type" value="Genomic_DNA"/>
</dbReference>
<keyword evidence="8" id="KW-1185">Reference proteome</keyword>
<dbReference type="InterPro" id="IPR038425">
    <property type="entry name" value="GAT_sf"/>
</dbReference>
<dbReference type="GO" id="GO:0030276">
    <property type="term" value="F:clathrin binding"/>
    <property type="evidence" value="ECO:0007669"/>
    <property type="project" value="TreeGrafter"/>
</dbReference>
<evidence type="ECO:0000256" key="1">
    <source>
        <dbReference type="ARBA" id="ARBA00007708"/>
    </source>
</evidence>
<dbReference type="GO" id="GO:0043130">
    <property type="term" value="F:ubiquitin binding"/>
    <property type="evidence" value="ECO:0007669"/>
    <property type="project" value="InterPro"/>
</dbReference>
<keyword evidence="3" id="KW-0653">Protein transport</keyword>
<protein>
    <submittedName>
        <fullName evidence="7">Target of Myb protein 1</fullName>
    </submittedName>
</protein>
<dbReference type="Pfam" id="PF03127">
    <property type="entry name" value="GAT"/>
    <property type="match status" value="1"/>
</dbReference>
<evidence type="ECO:0000256" key="3">
    <source>
        <dbReference type="ARBA" id="ARBA00022927"/>
    </source>
</evidence>
<feature type="region of interest" description="Disordered" evidence="4">
    <location>
        <begin position="609"/>
        <end position="649"/>
    </location>
</feature>
<dbReference type="GO" id="GO:0005768">
    <property type="term" value="C:endosome"/>
    <property type="evidence" value="ECO:0007669"/>
    <property type="project" value="TreeGrafter"/>
</dbReference>
<feature type="compositionally biased region" description="Polar residues" evidence="4">
    <location>
        <begin position="282"/>
        <end position="293"/>
    </location>
</feature>
<keyword evidence="2" id="KW-0813">Transport</keyword>
<dbReference type="SMART" id="SM00288">
    <property type="entry name" value="VHS"/>
    <property type="match status" value="1"/>
</dbReference>
<dbReference type="SUPFAM" id="SSF48464">
    <property type="entry name" value="ENTH/VHS domain"/>
    <property type="match status" value="1"/>
</dbReference>
<evidence type="ECO:0000256" key="2">
    <source>
        <dbReference type="ARBA" id="ARBA00022448"/>
    </source>
</evidence>
<organism evidence="7 8">
    <name type="scientific">Camelus dromedarius</name>
    <name type="common">Dromedary</name>
    <name type="synonym">Arabian camel</name>
    <dbReference type="NCBI Taxonomy" id="9838"/>
    <lineage>
        <taxon>Eukaryota</taxon>
        <taxon>Metazoa</taxon>
        <taxon>Chordata</taxon>
        <taxon>Craniata</taxon>
        <taxon>Vertebrata</taxon>
        <taxon>Euteleostomi</taxon>
        <taxon>Mammalia</taxon>
        <taxon>Eutheria</taxon>
        <taxon>Laurasiatheria</taxon>
        <taxon>Artiodactyla</taxon>
        <taxon>Tylopoda</taxon>
        <taxon>Camelidae</taxon>
        <taxon>Camelus</taxon>
    </lineage>
</organism>
<evidence type="ECO:0000313" key="8">
    <source>
        <dbReference type="Proteomes" id="UP000299084"/>
    </source>
</evidence>
<dbReference type="GO" id="GO:0035091">
    <property type="term" value="F:phosphatidylinositol binding"/>
    <property type="evidence" value="ECO:0007669"/>
    <property type="project" value="InterPro"/>
</dbReference>
<proteinExistence type="inferred from homology"/>
<reference evidence="7 8" key="1">
    <citation type="journal article" date="2019" name="Mol. Ecol. Resour.">
        <title>Improving Illumina assemblies with Hi-C and long reads: an example with the North African dromedary.</title>
        <authorList>
            <person name="Elbers J.P."/>
            <person name="Rogers M.F."/>
            <person name="Perelman P.L."/>
            <person name="Proskuryakova A.A."/>
            <person name="Serdyukova N.A."/>
            <person name="Johnson W.E."/>
            <person name="Horin P."/>
            <person name="Corander J."/>
            <person name="Murphy D."/>
            <person name="Burger P.A."/>
        </authorList>
    </citation>
    <scope>NUCLEOTIDE SEQUENCE [LARGE SCALE GENOMIC DNA]</scope>
    <source>
        <strain evidence="7">Drom800</strain>
        <tissue evidence="7">Blood</tissue>
    </source>
</reference>
<sequence>MDFLLGNPFSSPVGQRIGPGYTLENPLDEEARPSKPKPQGVPALAALTNRHQVDRVESQTLSRNFVHLGPPHTLVTCGFSSSEKATDGSLQSEDWALNMEICDIINETEEGPKDACRAVKKRIVGNKNFHEVMLALTVLETCVKNCGHRFHVLVASQDFVEGVLVRTILPKNNPPTIVHDKVLNLTSGGSWADAFRSSPDLTGVVAVYEDLRRKGLEFPMTDLDMLSPIHTPQRTVFSSETPSGQNSVGTDTSHRGDSSQHTAPLPASVLLPSDTPIVPTPEQVNEPGSQPQQVLAGRAGGTGLCPCERQRLRTPASLNRTNGVFQIGKLRSELELVSGNVRVMSEMLTELVPTQAEPADLELLQELNRTCRAMQQRVLELIPRVANEQLTEELLIVNDNLNNVFLRHERFERFRTGQAAKAPSEAEAAADLIDMGPDPAATGSLSSQLAGMNLGSSSVRAGLQSLEASGRLEDEFDMFALTRGSSLADQRKDPVCLVWAPLLEVRPPGTAELQREREKQRWVKYEAPQATDGLAGALDARQQSTGAMGGSSEKSLSDWMVRQGMIPVTQACLMEDIEQWLSTDVGNDAEESKGVTSEEFDKFLEERAKVADRLPNLSSPSAEGPPGPPPGTAPRKKTQEKDDDMLFAL</sequence>
<dbReference type="GO" id="GO:0015031">
    <property type="term" value="P:protein transport"/>
    <property type="evidence" value="ECO:0007669"/>
    <property type="project" value="UniProtKB-KW"/>
</dbReference>
<feature type="domain" description="GAT" evidence="6">
    <location>
        <begin position="325"/>
        <end position="413"/>
    </location>
</feature>
<dbReference type="CDD" id="cd14236">
    <property type="entry name" value="GAT_TOM1"/>
    <property type="match status" value="1"/>
</dbReference>
<feature type="domain" description="VHS" evidence="5">
    <location>
        <begin position="85"/>
        <end position="219"/>
    </location>
</feature>
<dbReference type="InterPro" id="IPR002014">
    <property type="entry name" value="VHS_dom"/>
</dbReference>
<dbReference type="FunFam" id="1.20.58.160:FF:000001">
    <property type="entry name" value="TOM1-like protein 2 isoform X1"/>
    <property type="match status" value="1"/>
</dbReference>
<dbReference type="InterPro" id="IPR008942">
    <property type="entry name" value="ENTH_VHS"/>
</dbReference>
<gene>
    <name evidence="7" type="ORF">Cadr_000017356</name>
</gene>
<dbReference type="InterPro" id="IPR004152">
    <property type="entry name" value="GAT_dom"/>
</dbReference>
<dbReference type="GO" id="GO:0007165">
    <property type="term" value="P:signal transduction"/>
    <property type="evidence" value="ECO:0007669"/>
    <property type="project" value="TreeGrafter"/>
</dbReference>
<feature type="region of interest" description="Disordered" evidence="4">
    <location>
        <begin position="234"/>
        <end position="297"/>
    </location>
</feature>
<dbReference type="Proteomes" id="UP000299084">
    <property type="component" value="Unassembled WGS sequence"/>
</dbReference>
<dbReference type="Pfam" id="PF00790">
    <property type="entry name" value="VHS"/>
    <property type="match status" value="1"/>
</dbReference>
<accession>A0A5N4DGK6</accession>
<name>A0A5N4DGK6_CAMDR</name>
<dbReference type="Gene3D" id="1.25.40.90">
    <property type="match status" value="1"/>
</dbReference>
<dbReference type="Gene3D" id="1.20.58.160">
    <property type="match status" value="1"/>
</dbReference>
<dbReference type="AlphaFoldDB" id="A0A5N4DGK6"/>
<comment type="similarity">
    <text evidence="1">Belongs to the TOM1 family.</text>
</comment>
<dbReference type="PROSITE" id="PS50179">
    <property type="entry name" value="VHS"/>
    <property type="match status" value="1"/>
</dbReference>
<dbReference type="FunFam" id="1.25.40.90:FF:000003">
    <property type="entry name" value="TOM1-like protein 2 isoform X1"/>
    <property type="match status" value="1"/>
</dbReference>
<evidence type="ECO:0000259" key="6">
    <source>
        <dbReference type="PROSITE" id="PS50909"/>
    </source>
</evidence>
<evidence type="ECO:0000259" key="5">
    <source>
        <dbReference type="PROSITE" id="PS50179"/>
    </source>
</evidence>
<feature type="compositionally biased region" description="Polar residues" evidence="4">
    <location>
        <begin position="234"/>
        <end position="251"/>
    </location>
</feature>